<evidence type="ECO:0000313" key="3">
    <source>
        <dbReference type="Proteomes" id="UP000664417"/>
    </source>
</evidence>
<gene>
    <name evidence="2" type="ORF">J3U88_23570</name>
</gene>
<dbReference type="GO" id="GO:0016740">
    <property type="term" value="F:transferase activity"/>
    <property type="evidence" value="ECO:0007669"/>
    <property type="project" value="UniProtKB-KW"/>
</dbReference>
<dbReference type="SUPFAM" id="SSF53448">
    <property type="entry name" value="Nucleotide-diphospho-sugar transferases"/>
    <property type="match status" value="1"/>
</dbReference>
<comment type="caution">
    <text evidence="2">The sequence shown here is derived from an EMBL/GenBank/DDBJ whole genome shotgun (WGS) entry which is preliminary data.</text>
</comment>
<reference evidence="2" key="1">
    <citation type="submission" date="2021-03" db="EMBL/GenBank/DDBJ databases">
        <authorList>
            <person name="Wang G."/>
        </authorList>
    </citation>
    <scope>NUCLEOTIDE SEQUENCE</scope>
    <source>
        <strain evidence="2">KCTC 12899</strain>
    </source>
</reference>
<organism evidence="2 3">
    <name type="scientific">Acanthopleuribacter pedis</name>
    <dbReference type="NCBI Taxonomy" id="442870"/>
    <lineage>
        <taxon>Bacteria</taxon>
        <taxon>Pseudomonadati</taxon>
        <taxon>Acidobacteriota</taxon>
        <taxon>Holophagae</taxon>
        <taxon>Acanthopleuribacterales</taxon>
        <taxon>Acanthopleuribacteraceae</taxon>
        <taxon>Acanthopleuribacter</taxon>
    </lineage>
</organism>
<dbReference type="Proteomes" id="UP000664417">
    <property type="component" value="Unassembled WGS sequence"/>
</dbReference>
<dbReference type="AlphaFoldDB" id="A0A8J7U590"/>
<keyword evidence="2" id="KW-0808">Transferase</keyword>
<evidence type="ECO:0000313" key="2">
    <source>
        <dbReference type="EMBL" id="MBO1321482.1"/>
    </source>
</evidence>
<protein>
    <submittedName>
        <fullName evidence="2">Sugar transferase</fullName>
    </submittedName>
</protein>
<dbReference type="PANTHER" id="PTHR22572">
    <property type="entry name" value="SUGAR-1-PHOSPHATE GUANYL TRANSFERASE"/>
    <property type="match status" value="1"/>
</dbReference>
<keyword evidence="1" id="KW-1133">Transmembrane helix</keyword>
<proteinExistence type="predicted"/>
<dbReference type="InterPro" id="IPR029044">
    <property type="entry name" value="Nucleotide-diphossugar_trans"/>
</dbReference>
<keyword evidence="1" id="KW-0472">Membrane</keyword>
<dbReference type="Gene3D" id="3.90.550.10">
    <property type="entry name" value="Spore Coat Polysaccharide Biosynthesis Protein SpsA, Chain A"/>
    <property type="match status" value="1"/>
</dbReference>
<keyword evidence="3" id="KW-1185">Reference proteome</keyword>
<dbReference type="CDD" id="cd00208">
    <property type="entry name" value="LbetaH"/>
    <property type="match status" value="1"/>
</dbReference>
<dbReference type="EMBL" id="JAFREP010000024">
    <property type="protein sequence ID" value="MBO1321482.1"/>
    <property type="molecule type" value="Genomic_DNA"/>
</dbReference>
<dbReference type="RefSeq" id="WP_207861455.1">
    <property type="nucleotide sequence ID" value="NZ_JAFREP010000024.1"/>
</dbReference>
<keyword evidence="1" id="KW-0812">Transmembrane</keyword>
<accession>A0A8J7U590</accession>
<dbReference type="Gene3D" id="2.160.10.10">
    <property type="entry name" value="Hexapeptide repeat proteins"/>
    <property type="match status" value="1"/>
</dbReference>
<feature type="transmembrane region" description="Helical" evidence="1">
    <location>
        <begin position="335"/>
        <end position="354"/>
    </location>
</feature>
<dbReference type="InterPro" id="IPR050486">
    <property type="entry name" value="Mannose-1P_guanyltransferase"/>
</dbReference>
<name>A0A8J7U590_9BACT</name>
<sequence length="492" mass="54750">MPLDIVDRGLTCLLIHDRAEKTAANLTKKLPLPLLCVGNRYLVEHQLEWLSDNGFKKIRLSLGDRPRETEKLVGSGARWGTEVQVSLDPEFLDLESSIRKNLSGVEGGVLLVDGATFVRFEMPQDLEYSTAFFLPAADGSDVGTQIPCLYLTPQGVDALLGQSEAVYFQDLCTDALTFIPDIERVTVEAFYQRIASTEDYLAMNERIKDRPDLFQFKGAELEDGVRVGRRCHISPKATLIAPTLVGDGAFIKAGAEIGPGAFIGDQAYIEAGAHIANAVVAPGTYIGPNTSFENKYVCRTFVLDLQDKSSLVIDDPAILTDITKPTPWGLGAERVVAFFLAILAFFPTMLLALIHKLVRGTFLVSEEILCHPVKQNLRGEYDFQWRSWRRFGFGFFLLDILPSLFDIANGHLAFVGNPPLRREDLKNLDEEWRDDLLAGKIGCTGLVQQLGSEHLGRDETLATAIFYNATRNFKQDCSLFFKAWIPGKHRFL</sequence>
<evidence type="ECO:0000256" key="1">
    <source>
        <dbReference type="SAM" id="Phobius"/>
    </source>
</evidence>